<reference evidence="2 3" key="1">
    <citation type="journal article" date="2009" name="Stand. Genomic Sci.">
        <title>Complete genome sequence of Rhodothermus marinus type strain (R-10).</title>
        <authorList>
            <person name="Nolan M."/>
            <person name="Tindall B.J."/>
            <person name="Pomrenke H."/>
            <person name="Lapidus A."/>
            <person name="Copeland A."/>
            <person name="Glavina Del Rio T."/>
            <person name="Lucas S."/>
            <person name="Chen F."/>
            <person name="Tice H."/>
            <person name="Cheng J.F."/>
            <person name="Saunders E."/>
            <person name="Han C."/>
            <person name="Bruce D."/>
            <person name="Goodwin L."/>
            <person name="Chain P."/>
            <person name="Pitluck S."/>
            <person name="Ovchinikova G."/>
            <person name="Pati A."/>
            <person name="Ivanova N."/>
            <person name="Mavromatis K."/>
            <person name="Chen A."/>
            <person name="Palaniappan K."/>
            <person name="Land M."/>
            <person name="Hauser L."/>
            <person name="Chang Y.J."/>
            <person name="Jeffries C.D."/>
            <person name="Brettin T."/>
            <person name="Goker M."/>
            <person name="Bristow J."/>
            <person name="Eisen J.A."/>
            <person name="Markowitz V."/>
            <person name="Hugenholtz P."/>
            <person name="Kyrpides N.C."/>
            <person name="Klenk H.P."/>
            <person name="Detter J.C."/>
        </authorList>
    </citation>
    <scope>NUCLEOTIDE SEQUENCE [LARGE SCALE GENOMIC DNA]</scope>
    <source>
        <strain evidence="3">ATCC 43812 / DSM 4252 / R-10</strain>
    </source>
</reference>
<proteinExistence type="predicted"/>
<feature type="chain" id="PRO_5003011098" evidence="1">
    <location>
        <begin position="24"/>
        <end position="159"/>
    </location>
</feature>
<dbReference type="HOGENOM" id="CLU_1659383_0_0_10"/>
<evidence type="ECO:0000313" key="3">
    <source>
        <dbReference type="Proteomes" id="UP000002221"/>
    </source>
</evidence>
<dbReference type="STRING" id="518766.Rmar_0650"/>
<dbReference type="RefSeq" id="WP_012843160.1">
    <property type="nucleotide sequence ID" value="NC_013501.1"/>
</dbReference>
<organism evidence="2 3">
    <name type="scientific">Rhodothermus marinus (strain ATCC 43812 / DSM 4252 / R-10)</name>
    <name type="common">Rhodothermus obamensis</name>
    <dbReference type="NCBI Taxonomy" id="518766"/>
    <lineage>
        <taxon>Bacteria</taxon>
        <taxon>Pseudomonadati</taxon>
        <taxon>Rhodothermota</taxon>
        <taxon>Rhodothermia</taxon>
        <taxon>Rhodothermales</taxon>
        <taxon>Rhodothermaceae</taxon>
        <taxon>Rhodothermus</taxon>
    </lineage>
</organism>
<evidence type="ECO:0000256" key="1">
    <source>
        <dbReference type="SAM" id="SignalP"/>
    </source>
</evidence>
<accession>D0MFM1</accession>
<keyword evidence="1" id="KW-0732">Signal</keyword>
<feature type="signal peptide" evidence="1">
    <location>
        <begin position="1"/>
        <end position="23"/>
    </location>
</feature>
<dbReference type="Proteomes" id="UP000002221">
    <property type="component" value="Chromosome"/>
</dbReference>
<protein>
    <submittedName>
        <fullName evidence="2">Uncharacterized protein</fullName>
    </submittedName>
</protein>
<dbReference type="KEGG" id="rmr:Rmar_0650"/>
<evidence type="ECO:0000313" key="2">
    <source>
        <dbReference type="EMBL" id="ACY47548.1"/>
    </source>
</evidence>
<dbReference type="AlphaFoldDB" id="D0MFM1"/>
<dbReference type="EMBL" id="CP001807">
    <property type="protein sequence ID" value="ACY47548.1"/>
    <property type="molecule type" value="Genomic_DNA"/>
</dbReference>
<sequence>MRRGLTSVVAGLLILSAAPPAFGQVWRVGVALEGQIFPFGLTGFFEYQQGLYGVQARIGWDFFGGLYLGSEGFWEPFTNNRYALGLVVYPGVARAAPDLDFTGVMLFPNVGARRPGSGWAHLGLGLPLQSSFYDRIQGDWGFLALLRTRLQIVRARTRP</sequence>
<keyword evidence="3" id="KW-1185">Reference proteome</keyword>
<name>D0MFM1_RHOM4</name>
<gene>
    <name evidence="2" type="ordered locus">Rmar_0650</name>
</gene>